<protein>
    <submittedName>
        <fullName evidence="2">Peptidase S1 domain-containing protein</fullName>
    </submittedName>
</protein>
<organism evidence="1 2">
    <name type="scientific">Panagrolaimus sp. JU765</name>
    <dbReference type="NCBI Taxonomy" id="591449"/>
    <lineage>
        <taxon>Eukaryota</taxon>
        <taxon>Metazoa</taxon>
        <taxon>Ecdysozoa</taxon>
        <taxon>Nematoda</taxon>
        <taxon>Chromadorea</taxon>
        <taxon>Rhabditida</taxon>
        <taxon>Tylenchina</taxon>
        <taxon>Panagrolaimomorpha</taxon>
        <taxon>Panagrolaimoidea</taxon>
        <taxon>Panagrolaimidae</taxon>
        <taxon>Panagrolaimus</taxon>
    </lineage>
</organism>
<evidence type="ECO:0000313" key="1">
    <source>
        <dbReference type="Proteomes" id="UP000887576"/>
    </source>
</evidence>
<dbReference type="Proteomes" id="UP000887576">
    <property type="component" value="Unplaced"/>
</dbReference>
<dbReference type="WBParaSite" id="JU765_v2.g3923.t1">
    <property type="protein sequence ID" value="JU765_v2.g3923.t1"/>
    <property type="gene ID" value="JU765_v2.g3923"/>
</dbReference>
<sequence length="154" mass="16689">MPGLVPLAANYTHKKEAYLRVAGYGATKAQIINNTAVSSDPAMDLMQTYLQAEGQNDCPILTGPNAIVSNVSKICMFNNDSSILHGDSGGPSLAKGKDGQWYQVGINTNILPIAEWNLIVGLAEDVSFYCPWIEKATKNEVKCQTFEPVDIIPE</sequence>
<name>A0AC34R6T6_9BILA</name>
<evidence type="ECO:0000313" key="2">
    <source>
        <dbReference type="WBParaSite" id="JU765_v2.g3923.t1"/>
    </source>
</evidence>
<reference evidence="2" key="1">
    <citation type="submission" date="2022-11" db="UniProtKB">
        <authorList>
            <consortium name="WormBaseParasite"/>
        </authorList>
    </citation>
    <scope>IDENTIFICATION</scope>
</reference>
<accession>A0AC34R6T6</accession>
<proteinExistence type="predicted"/>